<dbReference type="GO" id="GO:0004519">
    <property type="term" value="F:endonuclease activity"/>
    <property type="evidence" value="ECO:0007669"/>
    <property type="project" value="UniProtKB-KW"/>
</dbReference>
<dbReference type="Pfam" id="PF01844">
    <property type="entry name" value="HNH"/>
    <property type="match status" value="1"/>
</dbReference>
<dbReference type="InterPro" id="IPR002711">
    <property type="entry name" value="HNH"/>
</dbReference>
<name>A0A6G7BAA6_9LACO</name>
<dbReference type="Gene3D" id="1.10.30.50">
    <property type="match status" value="1"/>
</dbReference>
<keyword evidence="2" id="KW-0378">Hydrolase</keyword>
<dbReference type="RefSeq" id="WP_164824111.1">
    <property type="nucleotide sequence ID" value="NZ_CP049228.1"/>
</dbReference>
<evidence type="ECO:0000313" key="2">
    <source>
        <dbReference type="EMBL" id="QIH24348.1"/>
    </source>
</evidence>
<evidence type="ECO:0000313" key="3">
    <source>
        <dbReference type="Proteomes" id="UP000501676"/>
    </source>
</evidence>
<organism evidence="2 3">
    <name type="scientific">Lactobacillus iners</name>
    <dbReference type="NCBI Taxonomy" id="147802"/>
    <lineage>
        <taxon>Bacteria</taxon>
        <taxon>Bacillati</taxon>
        <taxon>Bacillota</taxon>
        <taxon>Bacilli</taxon>
        <taxon>Lactobacillales</taxon>
        <taxon>Lactobacillaceae</taxon>
        <taxon>Lactobacillus</taxon>
    </lineage>
</organism>
<reference evidence="2 3" key="1">
    <citation type="submission" date="2020-02" db="EMBL/GenBank/DDBJ databases">
        <title>Complete genome sequences of six Lactobacillus iners strains isolated from the human vagina.</title>
        <authorList>
            <person name="France M.T."/>
            <person name="Rutt L."/>
            <person name="Narina S."/>
            <person name="Arbaugh S."/>
            <person name="Humphrys M.S."/>
            <person name="Ma B."/>
            <person name="Hayward M.R."/>
            <person name="Relman D."/>
            <person name="Kwon D.S."/>
            <person name="Ravel J."/>
        </authorList>
    </citation>
    <scope>NUCLEOTIDE SEQUENCE [LARGE SCALE GENOMIC DNA]</scope>
    <source>
        <strain evidence="2 3">C0210C1</strain>
    </source>
</reference>
<dbReference type="InterPro" id="IPR003615">
    <property type="entry name" value="HNH_nuc"/>
</dbReference>
<sequence length="306" mass="35990">MKLECTACGLRLNHLHFKRDDELNMKLFSVCDICQLRGVDPLKYENKVVQKLSEICMFNFCGKVTKAIVATKYTTFVIPKYKRAYEAFIQDYDCNDVAIDQINRNTFYQFVIKSEKGELPSPELTNTFEENLLQLGIKADFSFNKIDYIDREYIRNKYKYRCQYCGRRGTSVDHKDPVCFSHDNGLDNLILSCSECNKIKGNMSYQSFCKMNAKIKNINKKLVQYETYLNCLHELFDENKRYIDGQVHLRGVIRDTEIDAMRKQNKSLHDAIDSLQSDYDKLRLIRKNYFEVNDNITNAEKTDKLF</sequence>
<accession>A0A6G7BAA6</accession>
<dbReference type="GO" id="GO:0008270">
    <property type="term" value="F:zinc ion binding"/>
    <property type="evidence" value="ECO:0007669"/>
    <property type="project" value="InterPro"/>
</dbReference>
<gene>
    <name evidence="2" type="ORF">G6Z83_06670</name>
</gene>
<dbReference type="Proteomes" id="UP000501676">
    <property type="component" value="Chromosome"/>
</dbReference>
<proteinExistence type="predicted"/>
<evidence type="ECO:0000259" key="1">
    <source>
        <dbReference type="SMART" id="SM00507"/>
    </source>
</evidence>
<keyword evidence="2" id="KW-0540">Nuclease</keyword>
<keyword evidence="2" id="KW-0255">Endonuclease</keyword>
<feature type="domain" description="HNH nuclease" evidence="1">
    <location>
        <begin position="149"/>
        <end position="198"/>
    </location>
</feature>
<dbReference type="CDD" id="cd00085">
    <property type="entry name" value="HNHc"/>
    <property type="match status" value="1"/>
</dbReference>
<dbReference type="EMBL" id="CP049228">
    <property type="protein sequence ID" value="QIH24348.1"/>
    <property type="molecule type" value="Genomic_DNA"/>
</dbReference>
<dbReference type="SMART" id="SM00507">
    <property type="entry name" value="HNHc"/>
    <property type="match status" value="1"/>
</dbReference>
<protein>
    <submittedName>
        <fullName evidence="2">HNH endonuclease</fullName>
    </submittedName>
</protein>
<dbReference type="GO" id="GO:0003676">
    <property type="term" value="F:nucleic acid binding"/>
    <property type="evidence" value="ECO:0007669"/>
    <property type="project" value="InterPro"/>
</dbReference>
<dbReference type="AlphaFoldDB" id="A0A6G7BAA6"/>